<sequence>MTTNLSEQPTQRLLSDTRLNFWCAVATGSFVVLAAALALFQVLWSDRYVGLALKNRLRLIRMPPARGQIYDRKGLPLALNVMTFDIMGYPLDLQRDEVKQKLLGALQRARLPHDPEKLEQRIKNLYWAPYRAISLVSNLTMLQMTSLMEDPEFPEVLFPLPVWRRTYPAGPLASHVVGYVGEISEQELRSVETGENKSYIGGDVIGKSGVEKYYEDVLRGSIGERAVEVDARGRQRRTLNETMPGIGQDLTLTIDLSAQSYASDLMKDYNGVMVALDVNNGEVVVMWSNPSYDPNPLAWGVSGTEWAGLNLDSSRPLLNRAISGQYSPGSIFKAVTGYAALESGVADKNTSVHCSGVFRLGSNLYHCWRRGGHGRETFVRALRDSCDVYFYETSQMVGVKKYDEAGERFGLGRPLGIDLPGEASGLLPSPEWKRDVMHQSWFRGDSVNMSIGQGFVLLTPLQMASVYATIANGGIFYRPHVLKTAKVEGQPTGLRQEYLKLVKAGLRAVVAKGGTGHRAAVSGVEIAGKTGTVQHDHGKDHAVFAGYAPASKPRYAVVCFIEGGESGGRVAGPLVGRLLSFLLNGNGGTNER</sequence>
<name>A0A6L5YBF9_9BACT</name>
<dbReference type="Gene3D" id="3.40.710.10">
    <property type="entry name" value="DD-peptidase/beta-lactamase superfamily"/>
    <property type="match status" value="1"/>
</dbReference>
<evidence type="ECO:0000256" key="5">
    <source>
        <dbReference type="ARBA" id="ARBA00022670"/>
    </source>
</evidence>
<evidence type="ECO:0000256" key="2">
    <source>
        <dbReference type="ARBA" id="ARBA00004236"/>
    </source>
</evidence>
<evidence type="ECO:0000313" key="17">
    <source>
        <dbReference type="Proteomes" id="UP000473699"/>
    </source>
</evidence>
<keyword evidence="10 13" id="KW-1133">Transmembrane helix</keyword>
<feature type="domain" description="Penicillin-binding protein dimerisation" evidence="15">
    <location>
        <begin position="62"/>
        <end position="239"/>
    </location>
</feature>
<keyword evidence="6 13" id="KW-0812">Transmembrane</keyword>
<gene>
    <name evidence="16" type="primary">mrdA</name>
    <name evidence="16" type="ORF">FYJ74_05580</name>
</gene>
<dbReference type="GO" id="GO:0005886">
    <property type="term" value="C:plasma membrane"/>
    <property type="evidence" value="ECO:0007669"/>
    <property type="project" value="UniProtKB-SubCell"/>
</dbReference>
<dbReference type="GO" id="GO:0006508">
    <property type="term" value="P:proteolysis"/>
    <property type="evidence" value="ECO:0007669"/>
    <property type="project" value="UniProtKB-KW"/>
</dbReference>
<keyword evidence="7 16" id="KW-0378">Hydrolase</keyword>
<evidence type="ECO:0000259" key="14">
    <source>
        <dbReference type="Pfam" id="PF00905"/>
    </source>
</evidence>
<keyword evidence="3" id="KW-1003">Cell membrane</keyword>
<dbReference type="AlphaFoldDB" id="A0A6L5YBF9"/>
<feature type="transmembrane region" description="Helical" evidence="13">
    <location>
        <begin position="21"/>
        <end position="44"/>
    </location>
</feature>
<dbReference type="Pfam" id="PF03717">
    <property type="entry name" value="PBP_dimer"/>
    <property type="match status" value="1"/>
</dbReference>
<dbReference type="SUPFAM" id="SSF56519">
    <property type="entry name" value="Penicillin binding protein dimerisation domain"/>
    <property type="match status" value="1"/>
</dbReference>
<evidence type="ECO:0000259" key="15">
    <source>
        <dbReference type="Pfam" id="PF03717"/>
    </source>
</evidence>
<evidence type="ECO:0000256" key="13">
    <source>
        <dbReference type="SAM" id="Phobius"/>
    </source>
</evidence>
<keyword evidence="5" id="KW-0645">Protease</keyword>
<dbReference type="InterPro" id="IPR012338">
    <property type="entry name" value="Beta-lactam/transpept-like"/>
</dbReference>
<dbReference type="InterPro" id="IPR017790">
    <property type="entry name" value="Penicillin-binding_protein_2"/>
</dbReference>
<dbReference type="GO" id="GO:0071972">
    <property type="term" value="F:peptidoglycan L,D-transpeptidase activity"/>
    <property type="evidence" value="ECO:0007669"/>
    <property type="project" value="TreeGrafter"/>
</dbReference>
<dbReference type="Pfam" id="PF00905">
    <property type="entry name" value="Transpeptidase"/>
    <property type="match status" value="1"/>
</dbReference>
<dbReference type="InterPro" id="IPR050515">
    <property type="entry name" value="Beta-lactam/transpept"/>
</dbReference>
<dbReference type="GO" id="GO:0008658">
    <property type="term" value="F:penicillin binding"/>
    <property type="evidence" value="ECO:0007669"/>
    <property type="project" value="InterPro"/>
</dbReference>
<evidence type="ECO:0000256" key="4">
    <source>
        <dbReference type="ARBA" id="ARBA00022519"/>
    </source>
</evidence>
<accession>A0A6L5YBF9</accession>
<evidence type="ECO:0000256" key="7">
    <source>
        <dbReference type="ARBA" id="ARBA00022801"/>
    </source>
</evidence>
<comment type="caution">
    <text evidence="16">The sequence shown here is derived from an EMBL/GenBank/DDBJ whole genome shotgun (WGS) entry which is preliminary data.</text>
</comment>
<dbReference type="PANTHER" id="PTHR30627:SF2">
    <property type="entry name" value="PEPTIDOGLYCAN D,D-TRANSPEPTIDASE MRDA"/>
    <property type="match status" value="1"/>
</dbReference>
<dbReference type="PANTHER" id="PTHR30627">
    <property type="entry name" value="PEPTIDOGLYCAN D,D-TRANSPEPTIDASE"/>
    <property type="match status" value="1"/>
</dbReference>
<evidence type="ECO:0000256" key="12">
    <source>
        <dbReference type="ARBA" id="ARBA00023316"/>
    </source>
</evidence>
<evidence type="ECO:0000256" key="8">
    <source>
        <dbReference type="ARBA" id="ARBA00022960"/>
    </source>
</evidence>
<evidence type="ECO:0000256" key="9">
    <source>
        <dbReference type="ARBA" id="ARBA00022984"/>
    </source>
</evidence>
<keyword evidence="4" id="KW-0997">Cell inner membrane</keyword>
<dbReference type="NCBIfam" id="TIGR03423">
    <property type="entry name" value="pbp2_mrdA"/>
    <property type="match status" value="1"/>
</dbReference>
<organism evidence="16 17">
    <name type="scientific">Pyramidobacter porci</name>
    <dbReference type="NCBI Taxonomy" id="2605789"/>
    <lineage>
        <taxon>Bacteria</taxon>
        <taxon>Thermotogati</taxon>
        <taxon>Synergistota</taxon>
        <taxon>Synergistia</taxon>
        <taxon>Synergistales</taxon>
        <taxon>Dethiosulfovibrionaceae</taxon>
        <taxon>Pyramidobacter</taxon>
    </lineage>
</organism>
<dbReference type="GO" id="GO:0009252">
    <property type="term" value="P:peptidoglycan biosynthetic process"/>
    <property type="evidence" value="ECO:0007669"/>
    <property type="project" value="UniProtKB-KW"/>
</dbReference>
<dbReference type="Gene3D" id="3.90.1310.10">
    <property type="entry name" value="Penicillin-binding protein 2a (Domain 2)"/>
    <property type="match status" value="1"/>
</dbReference>
<keyword evidence="17" id="KW-1185">Reference proteome</keyword>
<dbReference type="InterPro" id="IPR036138">
    <property type="entry name" value="PBP_dimer_sf"/>
</dbReference>
<evidence type="ECO:0000256" key="1">
    <source>
        <dbReference type="ARBA" id="ARBA00004167"/>
    </source>
</evidence>
<evidence type="ECO:0000256" key="10">
    <source>
        <dbReference type="ARBA" id="ARBA00022989"/>
    </source>
</evidence>
<comment type="subcellular location">
    <subcellularLocation>
        <location evidence="2">Cell membrane</location>
    </subcellularLocation>
    <subcellularLocation>
        <location evidence="1">Membrane</location>
        <topology evidence="1">Single-pass membrane protein</topology>
    </subcellularLocation>
</comment>
<evidence type="ECO:0000256" key="3">
    <source>
        <dbReference type="ARBA" id="ARBA00022475"/>
    </source>
</evidence>
<dbReference type="SUPFAM" id="SSF56601">
    <property type="entry name" value="beta-lactamase/transpeptidase-like"/>
    <property type="match status" value="1"/>
</dbReference>
<keyword evidence="16" id="KW-0121">Carboxypeptidase</keyword>
<dbReference type="InterPro" id="IPR005311">
    <property type="entry name" value="PBP_dimer"/>
</dbReference>
<keyword evidence="12" id="KW-0961">Cell wall biogenesis/degradation</keyword>
<keyword evidence="9" id="KW-0573">Peptidoglycan synthesis</keyword>
<dbReference type="RefSeq" id="WP_154528603.1">
    <property type="nucleotide sequence ID" value="NZ_VUNH01000005.1"/>
</dbReference>
<dbReference type="Proteomes" id="UP000473699">
    <property type="component" value="Unassembled WGS sequence"/>
</dbReference>
<proteinExistence type="predicted"/>
<dbReference type="EC" id="3.4.16.4" evidence="16"/>
<keyword evidence="11 13" id="KW-0472">Membrane</keyword>
<dbReference type="GO" id="GO:0071555">
    <property type="term" value="P:cell wall organization"/>
    <property type="evidence" value="ECO:0007669"/>
    <property type="project" value="UniProtKB-KW"/>
</dbReference>
<evidence type="ECO:0000256" key="11">
    <source>
        <dbReference type="ARBA" id="ARBA00023136"/>
    </source>
</evidence>
<dbReference type="InterPro" id="IPR001460">
    <property type="entry name" value="PCN-bd_Tpept"/>
</dbReference>
<feature type="domain" description="Penicillin-binding protein transpeptidase" evidence="14">
    <location>
        <begin position="271"/>
        <end position="579"/>
    </location>
</feature>
<evidence type="ECO:0000256" key="6">
    <source>
        <dbReference type="ARBA" id="ARBA00022692"/>
    </source>
</evidence>
<keyword evidence="8" id="KW-0133">Cell shape</keyword>
<dbReference type="GO" id="GO:0009002">
    <property type="term" value="F:serine-type D-Ala-D-Ala carboxypeptidase activity"/>
    <property type="evidence" value="ECO:0007669"/>
    <property type="project" value="UniProtKB-EC"/>
</dbReference>
<evidence type="ECO:0000313" key="16">
    <source>
        <dbReference type="EMBL" id="MST55503.1"/>
    </source>
</evidence>
<dbReference type="EMBL" id="VUNH01000005">
    <property type="protein sequence ID" value="MST55503.1"/>
    <property type="molecule type" value="Genomic_DNA"/>
</dbReference>
<dbReference type="GO" id="GO:0008360">
    <property type="term" value="P:regulation of cell shape"/>
    <property type="evidence" value="ECO:0007669"/>
    <property type="project" value="UniProtKB-KW"/>
</dbReference>
<dbReference type="Gene3D" id="3.30.1390.30">
    <property type="entry name" value="Penicillin-binding protein 2a, domain 3"/>
    <property type="match status" value="1"/>
</dbReference>
<reference evidence="16 17" key="1">
    <citation type="submission" date="2019-08" db="EMBL/GenBank/DDBJ databases">
        <title>In-depth cultivation of the pig gut microbiome towards novel bacterial diversity and tailored functional studies.</title>
        <authorList>
            <person name="Wylensek D."/>
            <person name="Hitch T.C.A."/>
            <person name="Clavel T."/>
        </authorList>
    </citation>
    <scope>NUCLEOTIDE SEQUENCE [LARGE SCALE GENOMIC DNA]</scope>
    <source>
        <strain evidence="16 17">SM-530-WT-4B</strain>
    </source>
</reference>
<protein>
    <submittedName>
        <fullName evidence="16">Penicillin-binding protein 2</fullName>
        <ecNumber evidence="16">3.4.16.4</ecNumber>
    </submittedName>
</protein>